<dbReference type="AlphaFoldDB" id="A0A371D7F9"/>
<dbReference type="OrthoDB" id="2750183at2759"/>
<proteinExistence type="predicted"/>
<gene>
    <name evidence="1" type="ORF">OH76DRAFT_1557023</name>
</gene>
<sequence>MDLRPALNYDVLHLVMSLLSKREVISMMGTCKTLYREGPKLLLQEVTLKDEHDIRSFTQFMAADPYHRIRYLSIFTFGCGRLSMEAALLLRVFLQFSAPFLRLQQLRLLDPEVMLRSDLGLIQAFSRIAYIATLSIRKPGALSFDLLSKMSGFVHMAILNCKYPAAARLADSNPILALRSLRNTLVDVVAYGVEANITPGRCASIVFPHVRKLRLETFAPINSVEYARAFPNLASLHFSCRMSVMRIEEGERDELAVHRNRNRMSLRECGGWSTLEYLDGTPIDLWVLGLQGIVGRLRSFMGSMDEACQDIVAGAFEELMRDIRVKQIHLDIWTSRAVRDALRTLSRTSRDLEHLGFNIVFDPKEPLADVKGMLDALVEYVARNSLRSLAVVFSCMDILSLMRDDDAEMTSAPASADECKPLLHPESLAVRIQSVAPSLRDISLELWVDNKEIGTLRRGDEIPNPEHWACN</sequence>
<keyword evidence="2" id="KW-1185">Reference proteome</keyword>
<evidence type="ECO:0008006" key="3">
    <source>
        <dbReference type="Google" id="ProtNLM"/>
    </source>
</evidence>
<organism evidence="1 2">
    <name type="scientific">Lentinus brumalis</name>
    <dbReference type="NCBI Taxonomy" id="2498619"/>
    <lineage>
        <taxon>Eukaryota</taxon>
        <taxon>Fungi</taxon>
        <taxon>Dikarya</taxon>
        <taxon>Basidiomycota</taxon>
        <taxon>Agaricomycotina</taxon>
        <taxon>Agaricomycetes</taxon>
        <taxon>Polyporales</taxon>
        <taxon>Polyporaceae</taxon>
        <taxon>Lentinus</taxon>
    </lineage>
</organism>
<name>A0A371D7F9_9APHY</name>
<dbReference type="Proteomes" id="UP000256964">
    <property type="component" value="Unassembled WGS sequence"/>
</dbReference>
<accession>A0A371D7F9</accession>
<protein>
    <recommendedName>
        <fullName evidence="3">F-box domain-containing protein</fullName>
    </recommendedName>
</protein>
<dbReference type="EMBL" id="KZ857411">
    <property type="protein sequence ID" value="RDX48458.1"/>
    <property type="molecule type" value="Genomic_DNA"/>
</dbReference>
<evidence type="ECO:0000313" key="2">
    <source>
        <dbReference type="Proteomes" id="UP000256964"/>
    </source>
</evidence>
<evidence type="ECO:0000313" key="1">
    <source>
        <dbReference type="EMBL" id="RDX48458.1"/>
    </source>
</evidence>
<reference evidence="1 2" key="1">
    <citation type="journal article" date="2018" name="Biotechnol. Biofuels">
        <title>Integrative visual omics of the white-rot fungus Polyporus brumalis exposes the biotechnological potential of its oxidative enzymes for delignifying raw plant biomass.</title>
        <authorList>
            <person name="Miyauchi S."/>
            <person name="Rancon A."/>
            <person name="Drula E."/>
            <person name="Hage H."/>
            <person name="Chaduli D."/>
            <person name="Favel A."/>
            <person name="Grisel S."/>
            <person name="Henrissat B."/>
            <person name="Herpoel-Gimbert I."/>
            <person name="Ruiz-Duenas F.J."/>
            <person name="Chevret D."/>
            <person name="Hainaut M."/>
            <person name="Lin J."/>
            <person name="Wang M."/>
            <person name="Pangilinan J."/>
            <person name="Lipzen A."/>
            <person name="Lesage-Meessen L."/>
            <person name="Navarro D."/>
            <person name="Riley R."/>
            <person name="Grigoriev I.V."/>
            <person name="Zhou S."/>
            <person name="Raouche S."/>
            <person name="Rosso M.N."/>
        </authorList>
    </citation>
    <scope>NUCLEOTIDE SEQUENCE [LARGE SCALE GENOMIC DNA]</scope>
    <source>
        <strain evidence="1 2">BRFM 1820</strain>
    </source>
</reference>